<accession>A0AA39MQ65</accession>
<feature type="region of interest" description="Disordered" evidence="1">
    <location>
        <begin position="1"/>
        <end position="106"/>
    </location>
</feature>
<feature type="compositionally biased region" description="Polar residues" evidence="1">
    <location>
        <begin position="88"/>
        <end position="106"/>
    </location>
</feature>
<proteinExistence type="predicted"/>
<protein>
    <submittedName>
        <fullName evidence="2">Uncharacterized protein</fullName>
    </submittedName>
</protein>
<evidence type="ECO:0000313" key="2">
    <source>
        <dbReference type="EMBL" id="KAK0441725.1"/>
    </source>
</evidence>
<sequence length="239" mass="25468">MPEEDVVEQDNGDDDTRGMGSANVTQDFGRGHGMAVGHRRRQGCWEGIGENDDDDDDPQDDDDDDDGGVRGVGKKGMSRRGGIMIVVPTSNDRSDGNASSGVNTTPICTTDDAKTTMMQAPTDPPLPPQPKTNMGSYHPLQSSNNPHLHSSPIFDMGEHTSSPPMARPPRILHPARPMHRTTTIGSLPPFSTQGNPMVVSVSPYDPAVPILQPVPSACRLVAWAICATGQHNATPYGPA</sequence>
<gene>
    <name evidence="2" type="ORF">EV420DRAFT_1485561</name>
</gene>
<dbReference type="AlphaFoldDB" id="A0AA39MQ65"/>
<feature type="compositionally biased region" description="Acidic residues" evidence="1">
    <location>
        <begin position="1"/>
        <end position="13"/>
    </location>
</feature>
<dbReference type="EMBL" id="JAUEPS010000068">
    <property type="protein sequence ID" value="KAK0441725.1"/>
    <property type="molecule type" value="Genomic_DNA"/>
</dbReference>
<evidence type="ECO:0000256" key="1">
    <source>
        <dbReference type="SAM" id="MobiDB-lite"/>
    </source>
</evidence>
<reference evidence="2" key="1">
    <citation type="submission" date="2023-06" db="EMBL/GenBank/DDBJ databases">
        <authorList>
            <consortium name="Lawrence Berkeley National Laboratory"/>
            <person name="Ahrendt S."/>
            <person name="Sahu N."/>
            <person name="Indic B."/>
            <person name="Wong-Bajracharya J."/>
            <person name="Merenyi Z."/>
            <person name="Ke H.-M."/>
            <person name="Monk M."/>
            <person name="Kocsube S."/>
            <person name="Drula E."/>
            <person name="Lipzen A."/>
            <person name="Balint B."/>
            <person name="Henrissat B."/>
            <person name="Andreopoulos B."/>
            <person name="Martin F.M."/>
            <person name="Harder C.B."/>
            <person name="Rigling D."/>
            <person name="Ford K.L."/>
            <person name="Foster G.D."/>
            <person name="Pangilinan J."/>
            <person name="Papanicolaou A."/>
            <person name="Barry K."/>
            <person name="LaButti K."/>
            <person name="Viragh M."/>
            <person name="Koriabine M."/>
            <person name="Yan M."/>
            <person name="Riley R."/>
            <person name="Champramary S."/>
            <person name="Plett K.L."/>
            <person name="Tsai I.J."/>
            <person name="Slot J."/>
            <person name="Sipos G."/>
            <person name="Plett J."/>
            <person name="Nagy L.G."/>
            <person name="Grigoriev I.V."/>
        </authorList>
    </citation>
    <scope>NUCLEOTIDE SEQUENCE</scope>
    <source>
        <strain evidence="2">CCBAS 213</strain>
    </source>
</reference>
<organism evidence="2 3">
    <name type="scientific">Armillaria tabescens</name>
    <name type="common">Ringless honey mushroom</name>
    <name type="synonym">Agaricus tabescens</name>
    <dbReference type="NCBI Taxonomy" id="1929756"/>
    <lineage>
        <taxon>Eukaryota</taxon>
        <taxon>Fungi</taxon>
        <taxon>Dikarya</taxon>
        <taxon>Basidiomycota</taxon>
        <taxon>Agaricomycotina</taxon>
        <taxon>Agaricomycetes</taxon>
        <taxon>Agaricomycetidae</taxon>
        <taxon>Agaricales</taxon>
        <taxon>Marasmiineae</taxon>
        <taxon>Physalacriaceae</taxon>
        <taxon>Desarmillaria</taxon>
    </lineage>
</organism>
<evidence type="ECO:0000313" key="3">
    <source>
        <dbReference type="Proteomes" id="UP001175211"/>
    </source>
</evidence>
<keyword evidence="3" id="KW-1185">Reference proteome</keyword>
<dbReference type="RefSeq" id="XP_060324064.1">
    <property type="nucleotide sequence ID" value="XM_060470241.1"/>
</dbReference>
<feature type="compositionally biased region" description="Acidic residues" evidence="1">
    <location>
        <begin position="49"/>
        <end position="66"/>
    </location>
</feature>
<dbReference type="Proteomes" id="UP001175211">
    <property type="component" value="Unassembled WGS sequence"/>
</dbReference>
<comment type="caution">
    <text evidence="2">The sequence shown here is derived from an EMBL/GenBank/DDBJ whole genome shotgun (WGS) entry which is preliminary data.</text>
</comment>
<name>A0AA39MQ65_ARMTA</name>
<dbReference type="GeneID" id="85353789"/>